<proteinExistence type="predicted"/>
<feature type="non-terminal residue" evidence="1">
    <location>
        <position position="1"/>
    </location>
</feature>
<dbReference type="EMBL" id="JARKIE010000232">
    <property type="protein sequence ID" value="KAJ7663520.1"/>
    <property type="molecule type" value="Genomic_DNA"/>
</dbReference>
<sequence length="121" mass="14697">IDKPVSLNTACRYLDKLGYRFKCPTKDQYVDRHEHPDVVYYRDKIYLPQYFKLQEQVAIFDKNGNPIHNDFSEMGRHVIIWYHDQSIFYAHNRRHKTWYHKDSPAKPYQKGEGYSFMVADY</sequence>
<organism evidence="1 2">
    <name type="scientific">Mycena rosella</name>
    <name type="common">Pink bonnet</name>
    <name type="synonym">Agaricus rosellus</name>
    <dbReference type="NCBI Taxonomy" id="1033263"/>
    <lineage>
        <taxon>Eukaryota</taxon>
        <taxon>Fungi</taxon>
        <taxon>Dikarya</taxon>
        <taxon>Basidiomycota</taxon>
        <taxon>Agaricomycotina</taxon>
        <taxon>Agaricomycetes</taxon>
        <taxon>Agaricomycetidae</taxon>
        <taxon>Agaricales</taxon>
        <taxon>Marasmiineae</taxon>
        <taxon>Mycenaceae</taxon>
        <taxon>Mycena</taxon>
    </lineage>
</organism>
<dbReference type="PANTHER" id="PTHR35871">
    <property type="entry name" value="EXPRESSED PROTEIN"/>
    <property type="match status" value="1"/>
</dbReference>
<protein>
    <submittedName>
        <fullName evidence="1">Uncharacterized protein</fullName>
    </submittedName>
</protein>
<feature type="non-terminal residue" evidence="1">
    <location>
        <position position="121"/>
    </location>
</feature>
<name>A0AAD7G777_MYCRO</name>
<gene>
    <name evidence="1" type="ORF">B0H17DRAFT_897953</name>
</gene>
<dbReference type="PANTHER" id="PTHR35871:SF1">
    <property type="entry name" value="CXC1-LIKE CYSTEINE CLUSTER ASSOCIATED WITH KDZ TRANSPOSASES DOMAIN-CONTAINING PROTEIN"/>
    <property type="match status" value="1"/>
</dbReference>
<evidence type="ECO:0000313" key="2">
    <source>
        <dbReference type="Proteomes" id="UP001221757"/>
    </source>
</evidence>
<dbReference type="Proteomes" id="UP001221757">
    <property type="component" value="Unassembled WGS sequence"/>
</dbReference>
<accession>A0AAD7G777</accession>
<evidence type="ECO:0000313" key="1">
    <source>
        <dbReference type="EMBL" id="KAJ7663520.1"/>
    </source>
</evidence>
<comment type="caution">
    <text evidence="1">The sequence shown here is derived from an EMBL/GenBank/DDBJ whole genome shotgun (WGS) entry which is preliminary data.</text>
</comment>
<keyword evidence="2" id="KW-1185">Reference proteome</keyword>
<dbReference type="AlphaFoldDB" id="A0AAD7G777"/>
<reference evidence="1" key="1">
    <citation type="submission" date="2023-03" db="EMBL/GenBank/DDBJ databases">
        <title>Massive genome expansion in bonnet fungi (Mycena s.s.) driven by repeated elements and novel gene families across ecological guilds.</title>
        <authorList>
            <consortium name="Lawrence Berkeley National Laboratory"/>
            <person name="Harder C.B."/>
            <person name="Miyauchi S."/>
            <person name="Viragh M."/>
            <person name="Kuo A."/>
            <person name="Thoen E."/>
            <person name="Andreopoulos B."/>
            <person name="Lu D."/>
            <person name="Skrede I."/>
            <person name="Drula E."/>
            <person name="Henrissat B."/>
            <person name="Morin E."/>
            <person name="Kohler A."/>
            <person name="Barry K."/>
            <person name="LaButti K."/>
            <person name="Morin E."/>
            <person name="Salamov A."/>
            <person name="Lipzen A."/>
            <person name="Mereny Z."/>
            <person name="Hegedus B."/>
            <person name="Baldrian P."/>
            <person name="Stursova M."/>
            <person name="Weitz H."/>
            <person name="Taylor A."/>
            <person name="Grigoriev I.V."/>
            <person name="Nagy L.G."/>
            <person name="Martin F."/>
            <person name="Kauserud H."/>
        </authorList>
    </citation>
    <scope>NUCLEOTIDE SEQUENCE</scope>
    <source>
        <strain evidence="1">CBHHK067</strain>
    </source>
</reference>